<dbReference type="EMBL" id="JBFXLT010000004">
    <property type="protein sequence ID" value="KAL2821542.1"/>
    <property type="molecule type" value="Genomic_DNA"/>
</dbReference>
<organism evidence="2 3">
    <name type="scientific">Aspergillus granulosus</name>
    <dbReference type="NCBI Taxonomy" id="176169"/>
    <lineage>
        <taxon>Eukaryota</taxon>
        <taxon>Fungi</taxon>
        <taxon>Dikarya</taxon>
        <taxon>Ascomycota</taxon>
        <taxon>Pezizomycotina</taxon>
        <taxon>Eurotiomycetes</taxon>
        <taxon>Eurotiomycetidae</taxon>
        <taxon>Eurotiales</taxon>
        <taxon>Aspergillaceae</taxon>
        <taxon>Aspergillus</taxon>
        <taxon>Aspergillus subgen. Nidulantes</taxon>
    </lineage>
</organism>
<feature type="region of interest" description="Disordered" evidence="1">
    <location>
        <begin position="240"/>
        <end position="260"/>
    </location>
</feature>
<gene>
    <name evidence="2" type="ORF">BJX63DRAFT_442943</name>
</gene>
<dbReference type="InterPro" id="IPR013078">
    <property type="entry name" value="His_Pase_superF_clade-1"/>
</dbReference>
<evidence type="ECO:0000313" key="2">
    <source>
        <dbReference type="EMBL" id="KAL2821542.1"/>
    </source>
</evidence>
<comment type="caution">
    <text evidence="2">The sequence shown here is derived from an EMBL/GenBank/DDBJ whole genome shotgun (WGS) entry which is preliminary data.</text>
</comment>
<dbReference type="Pfam" id="PF00300">
    <property type="entry name" value="His_Phos_1"/>
    <property type="match status" value="1"/>
</dbReference>
<proteinExistence type="predicted"/>
<name>A0ABR4I1C5_9EURO</name>
<reference evidence="2 3" key="1">
    <citation type="submission" date="2024-07" db="EMBL/GenBank/DDBJ databases">
        <title>Section-level genome sequencing and comparative genomics of Aspergillus sections Usti and Cavernicolus.</title>
        <authorList>
            <consortium name="Lawrence Berkeley National Laboratory"/>
            <person name="Nybo J.L."/>
            <person name="Vesth T.C."/>
            <person name="Theobald S."/>
            <person name="Frisvad J.C."/>
            <person name="Larsen T.O."/>
            <person name="Kjaerboelling I."/>
            <person name="Rothschild-Mancinelli K."/>
            <person name="Lyhne E.K."/>
            <person name="Kogle M.E."/>
            <person name="Barry K."/>
            <person name="Clum A."/>
            <person name="Na H."/>
            <person name="Ledsgaard L."/>
            <person name="Lin J."/>
            <person name="Lipzen A."/>
            <person name="Kuo A."/>
            <person name="Riley R."/>
            <person name="Mondo S."/>
            <person name="Labutti K."/>
            <person name="Haridas S."/>
            <person name="Pangalinan J."/>
            <person name="Salamov A.A."/>
            <person name="Simmons B.A."/>
            <person name="Magnuson J.K."/>
            <person name="Chen J."/>
            <person name="Drula E."/>
            <person name="Henrissat B."/>
            <person name="Wiebenga A."/>
            <person name="Lubbers R.J."/>
            <person name="Gomes A.C."/>
            <person name="Makela M.R."/>
            <person name="Stajich J."/>
            <person name="Grigoriev I.V."/>
            <person name="Mortensen U.H."/>
            <person name="De Vries R.P."/>
            <person name="Baker S.E."/>
            <person name="Andersen M.R."/>
        </authorList>
    </citation>
    <scope>NUCLEOTIDE SEQUENCE [LARGE SCALE GENOMIC DNA]</scope>
    <source>
        <strain evidence="2 3">CBS 588.65</strain>
    </source>
</reference>
<accession>A0ABR4I1C5</accession>
<dbReference type="InterPro" id="IPR029033">
    <property type="entry name" value="His_PPase_superfam"/>
</dbReference>
<dbReference type="PANTHER" id="PTHR16469:SF51">
    <property type="entry name" value="TRANSCRIPTION FACTOR TAU 55 KDA SUBUNIT"/>
    <property type="match status" value="1"/>
</dbReference>
<evidence type="ECO:0000313" key="3">
    <source>
        <dbReference type="Proteomes" id="UP001610334"/>
    </source>
</evidence>
<dbReference type="CDD" id="cd07067">
    <property type="entry name" value="HP_PGM_like"/>
    <property type="match status" value="1"/>
</dbReference>
<protein>
    <submittedName>
        <fullName evidence="2">Histidine phosphatase superfamily</fullName>
    </submittedName>
</protein>
<dbReference type="SUPFAM" id="SSF53254">
    <property type="entry name" value="Phosphoglycerate mutase-like"/>
    <property type="match status" value="1"/>
</dbReference>
<dbReference type="InterPro" id="IPR051710">
    <property type="entry name" value="Phosphatase_SH3-domain"/>
</dbReference>
<keyword evidence="3" id="KW-1185">Reference proteome</keyword>
<sequence length="285" mass="30499">MPLDTIYLVRHGNRNNWTIDLTTNAYIPEFPTPTGNPADPTLNASGIKQSHELAAHMASDNFTPKPCRVYSSPFYRCLQTIQPLVEELARERDAEGSLSVRVENGLGEWFGGLPFPAPSPSPSATLQGYFPTCLPADPSTHHQPFVIPPSHGETLAQLHDRVATTLSAIIAQADAEIDAAEAKLPPNAPRTSKAILISSHAAPMIAMGRTLTGNMPGEFNEKDFYVFTAGLSTFVRRRSGSGAGLEKAGNGKVPDWKDGKGVGGGWECVRNGDTSFLSGGAESGW</sequence>
<dbReference type="Gene3D" id="3.40.50.1240">
    <property type="entry name" value="Phosphoglycerate mutase-like"/>
    <property type="match status" value="1"/>
</dbReference>
<dbReference type="SMART" id="SM00855">
    <property type="entry name" value="PGAM"/>
    <property type="match status" value="1"/>
</dbReference>
<evidence type="ECO:0000256" key="1">
    <source>
        <dbReference type="SAM" id="MobiDB-lite"/>
    </source>
</evidence>
<dbReference type="Proteomes" id="UP001610334">
    <property type="component" value="Unassembled WGS sequence"/>
</dbReference>
<dbReference type="PANTHER" id="PTHR16469">
    <property type="entry name" value="UBIQUITIN-ASSOCIATED AND SH3 DOMAIN-CONTAINING BA-RELATED"/>
    <property type="match status" value="1"/>
</dbReference>